<dbReference type="Pfam" id="PF13837">
    <property type="entry name" value="Myb_DNA-bind_4"/>
    <property type="match status" value="1"/>
</dbReference>
<feature type="region of interest" description="Disordered" evidence="2">
    <location>
        <begin position="414"/>
        <end position="548"/>
    </location>
</feature>
<feature type="compositionally biased region" description="Basic residues" evidence="2">
    <location>
        <begin position="59"/>
        <end position="68"/>
    </location>
</feature>
<dbReference type="Gramene" id="GBG92705">
    <property type="protein sequence ID" value="GBG92705"/>
    <property type="gene ID" value="CBR_g56844"/>
</dbReference>
<feature type="compositionally biased region" description="Low complexity" evidence="2">
    <location>
        <begin position="481"/>
        <end position="499"/>
    </location>
</feature>
<keyword evidence="5" id="KW-1185">Reference proteome</keyword>
<dbReference type="EMBL" id="BFEA01001118">
    <property type="protein sequence ID" value="GBG92705.1"/>
    <property type="molecule type" value="Genomic_DNA"/>
</dbReference>
<dbReference type="Proteomes" id="UP000265515">
    <property type="component" value="Unassembled WGS sequence"/>
</dbReference>
<feature type="compositionally biased region" description="Basic and acidic residues" evidence="2">
    <location>
        <begin position="357"/>
        <end position="374"/>
    </location>
</feature>
<dbReference type="Gene3D" id="1.10.10.60">
    <property type="entry name" value="Homeodomain-like"/>
    <property type="match status" value="1"/>
</dbReference>
<feature type="compositionally biased region" description="Gly residues" evidence="2">
    <location>
        <begin position="239"/>
        <end position="248"/>
    </location>
</feature>
<proteinExistence type="predicted"/>
<evidence type="ECO:0000313" key="5">
    <source>
        <dbReference type="Proteomes" id="UP000265515"/>
    </source>
</evidence>
<feature type="region of interest" description="Disordered" evidence="2">
    <location>
        <begin position="355"/>
        <end position="382"/>
    </location>
</feature>
<keyword evidence="1" id="KW-0175">Coiled coil</keyword>
<organism evidence="4 5">
    <name type="scientific">Chara braunii</name>
    <name type="common">Braun's stonewort</name>
    <dbReference type="NCBI Taxonomy" id="69332"/>
    <lineage>
        <taxon>Eukaryota</taxon>
        <taxon>Viridiplantae</taxon>
        <taxon>Streptophyta</taxon>
        <taxon>Charophyceae</taxon>
        <taxon>Charales</taxon>
        <taxon>Characeae</taxon>
        <taxon>Chara</taxon>
    </lineage>
</organism>
<protein>
    <recommendedName>
        <fullName evidence="3">Myb/SANT-like DNA-binding domain-containing protein</fullName>
    </recommendedName>
</protein>
<comment type="caution">
    <text evidence="4">The sequence shown here is derived from an EMBL/GenBank/DDBJ whole genome shotgun (WGS) entry which is preliminary data.</text>
</comment>
<feature type="compositionally biased region" description="Basic and acidic residues" evidence="2">
    <location>
        <begin position="501"/>
        <end position="525"/>
    </location>
</feature>
<dbReference type="PANTHER" id="PTHR33492:SF4">
    <property type="entry name" value="OS02G0174300 PROTEIN"/>
    <property type="match status" value="1"/>
</dbReference>
<feature type="region of interest" description="Disordered" evidence="2">
    <location>
        <begin position="20"/>
        <end position="92"/>
    </location>
</feature>
<dbReference type="AlphaFoldDB" id="A0A388MDY2"/>
<evidence type="ECO:0000256" key="2">
    <source>
        <dbReference type="SAM" id="MobiDB-lite"/>
    </source>
</evidence>
<feature type="domain" description="Myb/SANT-like DNA-binding" evidence="3">
    <location>
        <begin position="92"/>
        <end position="170"/>
    </location>
</feature>
<dbReference type="PANTHER" id="PTHR33492">
    <property type="entry name" value="OSJNBA0043A12.37 PROTEIN-RELATED"/>
    <property type="match status" value="1"/>
</dbReference>
<accession>A0A388MDY2</accession>
<reference evidence="4 5" key="1">
    <citation type="journal article" date="2018" name="Cell">
        <title>The Chara Genome: Secondary Complexity and Implications for Plant Terrestrialization.</title>
        <authorList>
            <person name="Nishiyama T."/>
            <person name="Sakayama H."/>
            <person name="Vries J.D."/>
            <person name="Buschmann H."/>
            <person name="Saint-Marcoux D."/>
            <person name="Ullrich K.K."/>
            <person name="Haas F.B."/>
            <person name="Vanderstraeten L."/>
            <person name="Becker D."/>
            <person name="Lang D."/>
            <person name="Vosolsobe S."/>
            <person name="Rombauts S."/>
            <person name="Wilhelmsson P.K.I."/>
            <person name="Janitza P."/>
            <person name="Kern R."/>
            <person name="Heyl A."/>
            <person name="Rumpler F."/>
            <person name="Villalobos L.I.A.C."/>
            <person name="Clay J.M."/>
            <person name="Skokan R."/>
            <person name="Toyoda A."/>
            <person name="Suzuki Y."/>
            <person name="Kagoshima H."/>
            <person name="Schijlen E."/>
            <person name="Tajeshwar N."/>
            <person name="Catarino B."/>
            <person name="Hetherington A.J."/>
            <person name="Saltykova A."/>
            <person name="Bonnot C."/>
            <person name="Breuninger H."/>
            <person name="Symeonidi A."/>
            <person name="Radhakrishnan G.V."/>
            <person name="Van Nieuwerburgh F."/>
            <person name="Deforce D."/>
            <person name="Chang C."/>
            <person name="Karol K.G."/>
            <person name="Hedrich R."/>
            <person name="Ulvskov P."/>
            <person name="Glockner G."/>
            <person name="Delwiche C.F."/>
            <person name="Petrasek J."/>
            <person name="Van de Peer Y."/>
            <person name="Friml J."/>
            <person name="Beilby M."/>
            <person name="Dolan L."/>
            <person name="Kohara Y."/>
            <person name="Sugano S."/>
            <person name="Fujiyama A."/>
            <person name="Delaux P.-M."/>
            <person name="Quint M."/>
            <person name="TheiBen G."/>
            <person name="Hagemann M."/>
            <person name="Harholt J."/>
            <person name="Dunand C."/>
            <person name="Zachgo S."/>
            <person name="Langdale J."/>
            <person name="Maumus F."/>
            <person name="Straeten D.V.D."/>
            <person name="Gould S.B."/>
            <person name="Rensing S.A."/>
        </authorList>
    </citation>
    <scope>NUCLEOTIDE SEQUENCE [LARGE SCALE GENOMIC DNA]</scope>
    <source>
        <strain evidence="4 5">S276</strain>
    </source>
</reference>
<evidence type="ECO:0000256" key="1">
    <source>
        <dbReference type="SAM" id="Coils"/>
    </source>
</evidence>
<evidence type="ECO:0000259" key="3">
    <source>
        <dbReference type="Pfam" id="PF13837"/>
    </source>
</evidence>
<feature type="coiled-coil region" evidence="1">
    <location>
        <begin position="306"/>
        <end position="333"/>
    </location>
</feature>
<dbReference type="InterPro" id="IPR044822">
    <property type="entry name" value="Myb_DNA-bind_4"/>
</dbReference>
<feature type="region of interest" description="Disordered" evidence="2">
    <location>
        <begin position="207"/>
        <end position="250"/>
    </location>
</feature>
<evidence type="ECO:0000313" key="4">
    <source>
        <dbReference type="EMBL" id="GBG92705.1"/>
    </source>
</evidence>
<gene>
    <name evidence="4" type="ORF">CBR_g56844</name>
</gene>
<name>A0A388MDY2_CHABU</name>
<feature type="compositionally biased region" description="Basic and acidic residues" evidence="2">
    <location>
        <begin position="20"/>
        <end position="51"/>
    </location>
</feature>
<sequence length="738" mass="80971">MRRAAAENITTVVSRLHVRSDVDADDGRRASGDESPDSRYEDDAKDGEGLEIRPVAARGGRRGGRRRQQRGESRGGRGSKAPVGDKGGKHPAWSVEEMLKLARAKRDQQAHFEGMPHNYDRMRNREWKLLDLQKRLAEVGVNRATDDIGKKWDNVFQQYKKVQRYQNMSGGKNFFTLTSATRADEGFNFRMDERVFNEIDNMSKNNKTIYPDNAADTSARGGVPPAMDGHRQAAVGGESSAGGEGGDGVNEDVGSAWESGFSAGSTGTPPKRKNMRQQTFDAISEVMDKHGALMVDTVEGASKRQCSILERQCDILDREVEAQKQQCDILERHYTASDEANRMMCTSCRAYRKGPRPKVEEAPRGRRVGRRDGGDGGEEVTPMDITFVGMPALGFGRDRVSRQRMLALTNLGVLTSTRGGGGGTARPQGVLSGDIPPQRAVGSPSTIASVSERGDKAPVGESPSRHVEASNPTIVGASPRAVLQSAQAASAAGHAAALGTGERREDRRVEEAGRKQERREENLRGEEEDDQPLSARKKRSHQEEELKAKSKLWVDGKAFWATGPGRMIVDAVHSCADYFCAIVNGGAGASAPQCLMMLPPEVPHVRIEDGAQRESALRRARRTENVAMHVIHGPEDDDMATQQEAIVMHLASCFHDALRAEQWWDGGRLSHPRLSRIGDAFRLLLIACMWIMRMGGDDARSYEEASYYAQLVAKPTLVAVCSSSFNWRGHMMHSANAV</sequence>
<feature type="compositionally biased region" description="Basic and acidic residues" evidence="2">
    <location>
        <begin position="452"/>
        <end position="468"/>
    </location>
</feature>